<organism evidence="6 7">
    <name type="scientific">Hadarchaeum yellowstonense</name>
    <dbReference type="NCBI Taxonomy" id="1776334"/>
    <lineage>
        <taxon>Archaea</taxon>
        <taxon>Methanobacteriati</taxon>
        <taxon>Candidatus Hadarchaeota</taxon>
        <taxon>Candidatus Hadarchaeia</taxon>
        <taxon>Candidatus Hadarchaeales</taxon>
        <taxon>Candidatus Hadarchaeaceae</taxon>
        <taxon>Candidatus Hadarchaeum</taxon>
    </lineage>
</organism>
<dbReference type="SMART" id="SM00829">
    <property type="entry name" value="PKS_ER"/>
    <property type="match status" value="1"/>
</dbReference>
<sequence>MRVGVYYNNNDVRVEEMPRPQIGPGEILVKVMASGICGSDVLEWYRIKTAPRVLGHEAAGVIVEVGEGVKNYQIGEKVFVSHHVPCGTCHYCSRGHETACETLHTTNYYPGGFAEYIRVPRLNVERGVYRLPEGMSFEEGTFVEPVACVVRAQRLAGIGRGDTVLILGSGLSGLLHLQLARLKGAEKIFTTDISEYRLQAAKKFGADEAINARDNVEERLRQLNGGRRADKVIVCTGAESASRQALRCVDRGGTILFFAVPDPGANIPVPFADFWRDEITIMTSYGGAPRDLEEALKILAERRLNVQGMITHRLSLNEIGLGFRLVARAEDSLKVIIEPQR</sequence>
<dbReference type="STRING" id="1776334.APZ16_01505"/>
<gene>
    <name evidence="6" type="ORF">APZ16_01505</name>
</gene>
<evidence type="ECO:0000256" key="4">
    <source>
        <dbReference type="RuleBase" id="RU361277"/>
    </source>
</evidence>
<dbReference type="SUPFAM" id="SSF51735">
    <property type="entry name" value="NAD(P)-binding Rossmann-fold domains"/>
    <property type="match status" value="1"/>
</dbReference>
<dbReference type="InterPro" id="IPR036291">
    <property type="entry name" value="NAD(P)-bd_dom_sf"/>
</dbReference>
<reference evidence="6 7" key="1">
    <citation type="journal article" date="2016" name="Nat. Microbiol.">
        <title>Genomic inference of the metabolism of cosmopolitan subsurface Archaea, Hadesarchaea.</title>
        <authorList>
            <person name="Baker B.J."/>
            <person name="Saw J.H."/>
            <person name="Lind A.E."/>
            <person name="Lazar C.S."/>
            <person name="Hinrichs K.-U."/>
            <person name="Teske A.P."/>
            <person name="Ettema T.J."/>
        </authorList>
    </citation>
    <scope>NUCLEOTIDE SEQUENCE [LARGE SCALE GENOMIC DNA]</scope>
</reference>
<name>A0A147JWH9_HADYE</name>
<dbReference type="InterPro" id="IPR050129">
    <property type="entry name" value="Zn_alcohol_dh"/>
</dbReference>
<dbReference type="InterPro" id="IPR002328">
    <property type="entry name" value="ADH_Zn_CS"/>
</dbReference>
<keyword evidence="1 4" id="KW-0479">Metal-binding</keyword>
<evidence type="ECO:0000313" key="7">
    <source>
        <dbReference type="Proteomes" id="UP000074294"/>
    </source>
</evidence>
<dbReference type="PROSITE" id="PS00059">
    <property type="entry name" value="ADH_ZINC"/>
    <property type="match status" value="1"/>
</dbReference>
<dbReference type="GO" id="GO:0030554">
    <property type="term" value="F:adenyl nucleotide binding"/>
    <property type="evidence" value="ECO:0007669"/>
    <property type="project" value="UniProtKB-ARBA"/>
</dbReference>
<dbReference type="SUPFAM" id="SSF50129">
    <property type="entry name" value="GroES-like"/>
    <property type="match status" value="1"/>
</dbReference>
<evidence type="ECO:0000256" key="2">
    <source>
        <dbReference type="ARBA" id="ARBA00022833"/>
    </source>
</evidence>
<dbReference type="AlphaFoldDB" id="A0A147JWH9"/>
<keyword evidence="2 4" id="KW-0862">Zinc</keyword>
<dbReference type="Pfam" id="PF08240">
    <property type="entry name" value="ADH_N"/>
    <property type="match status" value="1"/>
</dbReference>
<dbReference type="Pfam" id="PF00107">
    <property type="entry name" value="ADH_zinc_N"/>
    <property type="match status" value="1"/>
</dbReference>
<dbReference type="Gene3D" id="3.40.50.720">
    <property type="entry name" value="NAD(P)-binding Rossmann-like Domain"/>
    <property type="match status" value="1"/>
</dbReference>
<accession>A0A147JWH9</accession>
<dbReference type="GO" id="GO:0016616">
    <property type="term" value="F:oxidoreductase activity, acting on the CH-OH group of donors, NAD or NADP as acceptor"/>
    <property type="evidence" value="ECO:0007669"/>
    <property type="project" value="UniProtKB-ARBA"/>
</dbReference>
<dbReference type="InterPro" id="IPR013149">
    <property type="entry name" value="ADH-like_C"/>
</dbReference>
<dbReference type="InterPro" id="IPR013154">
    <property type="entry name" value="ADH-like_N"/>
</dbReference>
<dbReference type="PANTHER" id="PTHR43401">
    <property type="entry name" value="L-THREONINE 3-DEHYDROGENASE"/>
    <property type="match status" value="1"/>
</dbReference>
<dbReference type="GO" id="GO:0008270">
    <property type="term" value="F:zinc ion binding"/>
    <property type="evidence" value="ECO:0007669"/>
    <property type="project" value="InterPro"/>
</dbReference>
<comment type="cofactor">
    <cofactor evidence="4">
        <name>Zn(2+)</name>
        <dbReference type="ChEBI" id="CHEBI:29105"/>
    </cofactor>
</comment>
<evidence type="ECO:0000313" key="6">
    <source>
        <dbReference type="EMBL" id="KUO40868.1"/>
    </source>
</evidence>
<proteinExistence type="inferred from homology"/>
<comment type="caution">
    <text evidence="6">The sequence shown here is derived from an EMBL/GenBank/DDBJ whole genome shotgun (WGS) entry which is preliminary data.</text>
</comment>
<dbReference type="InterPro" id="IPR020843">
    <property type="entry name" value="ER"/>
</dbReference>
<dbReference type="GO" id="GO:0051262">
    <property type="term" value="P:protein tetramerization"/>
    <property type="evidence" value="ECO:0007669"/>
    <property type="project" value="UniProtKB-ARBA"/>
</dbReference>
<dbReference type="InterPro" id="IPR011032">
    <property type="entry name" value="GroES-like_sf"/>
</dbReference>
<dbReference type="GO" id="GO:0043168">
    <property type="term" value="F:anion binding"/>
    <property type="evidence" value="ECO:0007669"/>
    <property type="project" value="UniProtKB-ARBA"/>
</dbReference>
<dbReference type="GO" id="GO:0044281">
    <property type="term" value="P:small molecule metabolic process"/>
    <property type="evidence" value="ECO:0007669"/>
    <property type="project" value="UniProtKB-ARBA"/>
</dbReference>
<comment type="similarity">
    <text evidence="4">Belongs to the zinc-containing alcohol dehydrogenase family.</text>
</comment>
<keyword evidence="3" id="KW-0560">Oxidoreductase</keyword>
<dbReference type="CDD" id="cd08235">
    <property type="entry name" value="iditol_2_DH_like"/>
    <property type="match status" value="1"/>
</dbReference>
<dbReference type="Proteomes" id="UP000074294">
    <property type="component" value="Unassembled WGS sequence"/>
</dbReference>
<dbReference type="Gene3D" id="3.90.180.10">
    <property type="entry name" value="Medium-chain alcohol dehydrogenases, catalytic domain"/>
    <property type="match status" value="1"/>
</dbReference>
<protein>
    <submittedName>
        <fullName evidence="6">Alcohol dehydrogenase</fullName>
    </submittedName>
</protein>
<dbReference type="EMBL" id="LQMQ01000033">
    <property type="protein sequence ID" value="KUO40868.1"/>
    <property type="molecule type" value="Genomic_DNA"/>
</dbReference>
<feature type="domain" description="Enoyl reductase (ER)" evidence="5">
    <location>
        <begin position="8"/>
        <end position="337"/>
    </location>
</feature>
<dbReference type="PANTHER" id="PTHR43401:SF2">
    <property type="entry name" value="L-THREONINE 3-DEHYDROGENASE"/>
    <property type="match status" value="1"/>
</dbReference>
<evidence type="ECO:0000256" key="1">
    <source>
        <dbReference type="ARBA" id="ARBA00022723"/>
    </source>
</evidence>
<evidence type="ECO:0000259" key="5">
    <source>
        <dbReference type="SMART" id="SM00829"/>
    </source>
</evidence>
<evidence type="ECO:0000256" key="3">
    <source>
        <dbReference type="ARBA" id="ARBA00023002"/>
    </source>
</evidence>